<organism evidence="8">
    <name type="scientific">hydrocarbon metagenome</name>
    <dbReference type="NCBI Taxonomy" id="938273"/>
    <lineage>
        <taxon>unclassified sequences</taxon>
        <taxon>metagenomes</taxon>
        <taxon>ecological metagenomes</taxon>
    </lineage>
</organism>
<comment type="subcellular location">
    <subcellularLocation>
        <location evidence="1">Cell membrane</location>
        <topology evidence="1">Single-pass membrane protein</topology>
    </subcellularLocation>
</comment>
<evidence type="ECO:0000313" key="8">
    <source>
        <dbReference type="EMBL" id="KUG22830.1"/>
    </source>
</evidence>
<evidence type="ECO:0000259" key="7">
    <source>
        <dbReference type="Pfam" id="PF04024"/>
    </source>
</evidence>
<dbReference type="PANTHER" id="PTHR33885">
    <property type="entry name" value="PHAGE SHOCK PROTEIN C"/>
    <property type="match status" value="1"/>
</dbReference>
<feature type="transmembrane region" description="Helical" evidence="6">
    <location>
        <begin position="35"/>
        <end position="62"/>
    </location>
</feature>
<proteinExistence type="predicted"/>
<accession>A0A0W8FQC3</accession>
<evidence type="ECO:0000256" key="4">
    <source>
        <dbReference type="ARBA" id="ARBA00022989"/>
    </source>
</evidence>
<dbReference type="InterPro" id="IPR052027">
    <property type="entry name" value="PspC"/>
</dbReference>
<evidence type="ECO:0000256" key="1">
    <source>
        <dbReference type="ARBA" id="ARBA00004162"/>
    </source>
</evidence>
<keyword evidence="5 6" id="KW-0472">Membrane</keyword>
<evidence type="ECO:0000256" key="2">
    <source>
        <dbReference type="ARBA" id="ARBA00022475"/>
    </source>
</evidence>
<dbReference type="EMBL" id="LNQE01000938">
    <property type="protein sequence ID" value="KUG22830.1"/>
    <property type="molecule type" value="Genomic_DNA"/>
</dbReference>
<evidence type="ECO:0000256" key="6">
    <source>
        <dbReference type="SAM" id="Phobius"/>
    </source>
</evidence>
<feature type="domain" description="Phage shock protein PspC N-terminal" evidence="7">
    <location>
        <begin position="9"/>
        <end position="64"/>
    </location>
</feature>
<gene>
    <name evidence="8" type="ORF">ASZ90_007379</name>
</gene>
<dbReference type="AlphaFoldDB" id="A0A0W8FQC3"/>
<name>A0A0W8FQC3_9ZZZZ</name>
<evidence type="ECO:0000256" key="3">
    <source>
        <dbReference type="ARBA" id="ARBA00022692"/>
    </source>
</evidence>
<dbReference type="Pfam" id="PF04024">
    <property type="entry name" value="PspC"/>
    <property type="match status" value="1"/>
</dbReference>
<dbReference type="PANTHER" id="PTHR33885:SF3">
    <property type="entry name" value="PHAGE SHOCK PROTEIN C"/>
    <property type="match status" value="1"/>
</dbReference>
<keyword evidence="3 6" id="KW-0812">Transmembrane</keyword>
<keyword evidence="2" id="KW-1003">Cell membrane</keyword>
<dbReference type="InterPro" id="IPR007168">
    <property type="entry name" value="Phageshock_PspC_N"/>
</dbReference>
<reference evidence="8" key="1">
    <citation type="journal article" date="2015" name="Proc. Natl. Acad. Sci. U.S.A.">
        <title>Networks of energetic and metabolic interactions define dynamics in microbial communities.</title>
        <authorList>
            <person name="Embree M."/>
            <person name="Liu J.K."/>
            <person name="Al-Bassam M.M."/>
            <person name="Zengler K."/>
        </authorList>
    </citation>
    <scope>NUCLEOTIDE SEQUENCE</scope>
</reference>
<dbReference type="GO" id="GO:0005886">
    <property type="term" value="C:plasma membrane"/>
    <property type="evidence" value="ECO:0007669"/>
    <property type="project" value="UniProtKB-SubCell"/>
</dbReference>
<evidence type="ECO:0000256" key="5">
    <source>
        <dbReference type="ARBA" id="ARBA00023136"/>
    </source>
</evidence>
<sequence>MTEKNWLQDLTKSDTDRWIGGVCGGLGEHTSIPSWAWRLLFAIFIIFYGTGLLIYILLWIFIPAKSKEGN</sequence>
<comment type="caution">
    <text evidence="8">The sequence shown here is derived from an EMBL/GenBank/DDBJ whole genome shotgun (WGS) entry which is preliminary data.</text>
</comment>
<keyword evidence="4 6" id="KW-1133">Transmembrane helix</keyword>
<protein>
    <submittedName>
        <fullName evidence="8">Transcriptional regulator-like protein</fullName>
    </submittedName>
</protein>